<sequence>MLGIFSWSLGNRERPAHVEVEWYLFNEYGSDYNGDETFPFLNASRVRALLLYTHRWMAYMTVWAAILYVPGALLPFFPDGPFSWEGIISFWMVAVVLFVWIAVAWWLTVRSIKSAPAS</sequence>
<organism evidence="2 3">
    <name type="scientific">Zhongshania marina</name>
    <dbReference type="NCBI Taxonomy" id="2304603"/>
    <lineage>
        <taxon>Bacteria</taxon>
        <taxon>Pseudomonadati</taxon>
        <taxon>Pseudomonadota</taxon>
        <taxon>Gammaproteobacteria</taxon>
        <taxon>Cellvibrionales</taxon>
        <taxon>Spongiibacteraceae</taxon>
        <taxon>Zhongshania</taxon>
    </lineage>
</organism>
<feature type="transmembrane region" description="Helical" evidence="1">
    <location>
        <begin position="88"/>
        <end position="109"/>
    </location>
</feature>
<evidence type="ECO:0000256" key="1">
    <source>
        <dbReference type="SAM" id="Phobius"/>
    </source>
</evidence>
<keyword evidence="1" id="KW-1133">Transmembrane helix</keyword>
<proteinExistence type="predicted"/>
<keyword evidence="3" id="KW-1185">Reference proteome</keyword>
<evidence type="ECO:0000313" key="2">
    <source>
        <dbReference type="EMBL" id="RNL65953.1"/>
    </source>
</evidence>
<dbReference type="Proteomes" id="UP000274695">
    <property type="component" value="Unassembled WGS sequence"/>
</dbReference>
<dbReference type="EMBL" id="RHGB01000005">
    <property type="protein sequence ID" value="RNL65953.1"/>
    <property type="molecule type" value="Genomic_DNA"/>
</dbReference>
<reference evidence="2 3" key="1">
    <citation type="submission" date="2018-10" db="EMBL/GenBank/DDBJ databases">
        <title>Draft genome sequence of Zhongshania sp. DSW25-10.</title>
        <authorList>
            <person name="Oh J."/>
        </authorList>
    </citation>
    <scope>NUCLEOTIDE SEQUENCE [LARGE SCALE GENOMIC DNA]</scope>
    <source>
        <strain evidence="2 3">DSW25-10</strain>
    </source>
</reference>
<comment type="caution">
    <text evidence="2">The sequence shown here is derived from an EMBL/GenBank/DDBJ whole genome shotgun (WGS) entry which is preliminary data.</text>
</comment>
<name>A0ABX9W4C4_9GAMM</name>
<feature type="transmembrane region" description="Helical" evidence="1">
    <location>
        <begin position="56"/>
        <end position="76"/>
    </location>
</feature>
<protein>
    <submittedName>
        <fullName evidence="2">Uncharacterized protein</fullName>
    </submittedName>
</protein>
<accession>A0ABX9W4C4</accession>
<keyword evidence="1" id="KW-0472">Membrane</keyword>
<dbReference type="RefSeq" id="WP_123181921.1">
    <property type="nucleotide sequence ID" value="NZ_RHGB01000005.1"/>
</dbReference>
<evidence type="ECO:0000313" key="3">
    <source>
        <dbReference type="Proteomes" id="UP000274695"/>
    </source>
</evidence>
<keyword evidence="1" id="KW-0812">Transmembrane</keyword>
<gene>
    <name evidence="2" type="ORF">D0911_06225</name>
</gene>